<keyword evidence="1" id="KW-0472">Membrane</keyword>
<evidence type="ECO:0000313" key="3">
    <source>
        <dbReference type="Proteomes" id="UP000078560"/>
    </source>
</evidence>
<evidence type="ECO:0000256" key="1">
    <source>
        <dbReference type="SAM" id="Phobius"/>
    </source>
</evidence>
<dbReference type="AlphaFoldDB" id="A0A1A8WVR4"/>
<feature type="transmembrane region" description="Helical" evidence="1">
    <location>
        <begin position="330"/>
        <end position="357"/>
    </location>
</feature>
<keyword evidence="1" id="KW-0812">Transmembrane</keyword>
<protein>
    <submittedName>
        <fullName evidence="2">PIR Superfamily Protein</fullName>
    </submittedName>
</protein>
<dbReference type="InterPro" id="IPR008780">
    <property type="entry name" value="Plasmodium_Vir"/>
</dbReference>
<organism evidence="2 3">
    <name type="scientific">Plasmodium ovale curtisi</name>
    <dbReference type="NCBI Taxonomy" id="864141"/>
    <lineage>
        <taxon>Eukaryota</taxon>
        <taxon>Sar</taxon>
        <taxon>Alveolata</taxon>
        <taxon>Apicomplexa</taxon>
        <taxon>Aconoidasida</taxon>
        <taxon>Haemosporida</taxon>
        <taxon>Plasmodiidae</taxon>
        <taxon>Plasmodium</taxon>
        <taxon>Plasmodium (Plasmodium)</taxon>
    </lineage>
</organism>
<name>A0A1A8WVR4_PLAOA</name>
<evidence type="ECO:0000313" key="2">
    <source>
        <dbReference type="EMBL" id="SBS95413.1"/>
    </source>
</evidence>
<dbReference type="Pfam" id="PF05795">
    <property type="entry name" value="Plasmodium_Vir"/>
    <property type="match status" value="1"/>
</dbReference>
<reference evidence="3" key="1">
    <citation type="submission" date="2016-05" db="EMBL/GenBank/DDBJ databases">
        <authorList>
            <person name="Naeem Raeece"/>
        </authorList>
    </citation>
    <scope>NUCLEOTIDE SEQUENCE [LARGE SCALE GENOMIC DNA]</scope>
</reference>
<accession>A0A1A8WVR4</accession>
<sequence>MTEEIGADFLKLVEKDEALKNAPSYKMYKDIEKEDEIMKKSYTEAIDKSKSEGTQQRPKGYPCHEFLSFEDSYKEKAYMFCKKIETILNKKIYNMEKEDERKKHCLHYKYWVYGTIMNTHNSETESKHVSTLVKKLMALRTLIADGYIDYSCQYHFNDDYLNDLKEKIEKKYLHDYFNNYDIIKSTISSCKKEKIEAYQEYLNSIIKLYDFYKEDLCSDYYFFLVNSCDDYFKYDEIYNPKFLLTILQRCKDKNLGTDVEVIASNEIEVSLGTKDFRTENQISDVKLDCVKGYYWHGKQNYYSLICYNEKEGDIENPARRISSFSLYQSIFNGFLAILGIFFILFLLYKFTTFGSLLHKKKKKKIINDYSFQEEFTEHVSNYASSSSNINNRKLRINYQPK</sequence>
<gene>
    <name evidence="2" type="ORF">POVCU2_0095650</name>
</gene>
<dbReference type="Proteomes" id="UP000078560">
    <property type="component" value="Unassembled WGS sequence"/>
</dbReference>
<keyword evidence="1" id="KW-1133">Transmembrane helix</keyword>
<proteinExistence type="predicted"/>
<dbReference type="EMBL" id="FLQU01002044">
    <property type="protein sequence ID" value="SBS95413.1"/>
    <property type="molecule type" value="Genomic_DNA"/>
</dbReference>